<evidence type="ECO:0000256" key="4">
    <source>
        <dbReference type="ARBA" id="ARBA00023298"/>
    </source>
</evidence>
<evidence type="ECO:0000256" key="5">
    <source>
        <dbReference type="ARBA" id="ARBA00023331"/>
    </source>
</evidence>
<feature type="region of interest" description="Disordered" evidence="6">
    <location>
        <begin position="1"/>
        <end position="25"/>
    </location>
</feature>
<dbReference type="PANTHER" id="PTHR40388:SF2">
    <property type="entry name" value="ACTINOPORIN-LIKE PROTEIN"/>
    <property type="match status" value="1"/>
</dbReference>
<protein>
    <submittedName>
        <fullName evidence="7">Uncharacterized protein</fullName>
    </submittedName>
</protein>
<reference evidence="8" key="1">
    <citation type="submission" date="2024-04" db="EMBL/GenBank/DDBJ databases">
        <title>Salinicola lusitanus LLJ914,a marine bacterium isolated from the Okinawa Trough.</title>
        <authorList>
            <person name="Li J."/>
        </authorList>
    </citation>
    <scope>NUCLEOTIDE SEQUENCE [LARGE SCALE GENOMIC DNA]</scope>
</reference>
<comment type="subcellular location">
    <subcellularLocation>
        <location evidence="2">Nematocyst</location>
    </subcellularLocation>
    <subcellularLocation>
        <location evidence="1">Target cell membrane</location>
    </subcellularLocation>
</comment>
<feature type="compositionally biased region" description="Basic and acidic residues" evidence="6">
    <location>
        <begin position="1"/>
        <end position="13"/>
    </location>
</feature>
<organism evidence="7 8">
    <name type="scientific">Mugilogobius chulae</name>
    <name type="common">yellowstripe goby</name>
    <dbReference type="NCBI Taxonomy" id="88201"/>
    <lineage>
        <taxon>Eukaryota</taxon>
        <taxon>Metazoa</taxon>
        <taxon>Chordata</taxon>
        <taxon>Craniata</taxon>
        <taxon>Vertebrata</taxon>
        <taxon>Euteleostomi</taxon>
        <taxon>Actinopterygii</taxon>
        <taxon>Neopterygii</taxon>
        <taxon>Teleostei</taxon>
        <taxon>Neoteleostei</taxon>
        <taxon>Acanthomorphata</taxon>
        <taxon>Gobiaria</taxon>
        <taxon>Gobiiformes</taxon>
        <taxon>Gobioidei</taxon>
        <taxon>Gobiidae</taxon>
        <taxon>Gobionellinae</taxon>
        <taxon>Mugilogobius</taxon>
    </lineage>
</organism>
<evidence type="ECO:0000256" key="2">
    <source>
        <dbReference type="ARBA" id="ARBA00004532"/>
    </source>
</evidence>
<gene>
    <name evidence="7" type="ORF">WMY93_002665</name>
</gene>
<keyword evidence="8" id="KW-1185">Reference proteome</keyword>
<proteinExistence type="predicted"/>
<dbReference type="Gene3D" id="2.60.270.20">
    <property type="entry name" value="Cytolysin/lectin"/>
    <property type="match status" value="1"/>
</dbReference>
<evidence type="ECO:0000256" key="1">
    <source>
        <dbReference type="ARBA" id="ARBA00004175"/>
    </source>
</evidence>
<dbReference type="InterPro" id="IPR015926">
    <property type="entry name" value="Cytolysin/lectin"/>
</dbReference>
<keyword evidence="5" id="KW-0166">Nematocyst</keyword>
<dbReference type="AlphaFoldDB" id="A0AAW0PX88"/>
<keyword evidence="4" id="KW-1053">Target membrane</keyword>
<comment type="caution">
    <text evidence="7">The sequence shown here is derived from an EMBL/GenBank/DDBJ whole genome shotgun (WGS) entry which is preliminary data.</text>
</comment>
<evidence type="ECO:0000256" key="3">
    <source>
        <dbReference type="ARBA" id="ARBA00022537"/>
    </source>
</evidence>
<keyword evidence="4" id="KW-0472">Membrane</keyword>
<evidence type="ECO:0000256" key="6">
    <source>
        <dbReference type="SAM" id="MobiDB-lite"/>
    </source>
</evidence>
<accession>A0AAW0PX88</accession>
<keyword evidence="3" id="KW-1052">Target cell membrane</keyword>
<sequence>MEEKEEVEKREAHTNMAEGEEYDPSELIEDVTNVTDIAANVLDAGDTLGQLISKFVPKYRQCSVQIDNKSSDYILRNPRVHMDTGVCAEPLTPSISPSSKGKGLFIKSPRAMRGSGAVFTYDLYHSRRHECVAKLAALFKVPYDLNLKSVVFAVGLFGRDTECDKHLFKDMFSSKQDKFVRAKANGSGITVQDDIVNISSSMSNCAKAVFEIEISDTTLRSIFGDRYFHRSINQK</sequence>
<name>A0AAW0PX88_9GOBI</name>
<dbReference type="Proteomes" id="UP001460270">
    <property type="component" value="Unassembled WGS sequence"/>
</dbReference>
<dbReference type="GO" id="GO:0042151">
    <property type="term" value="C:nematocyst"/>
    <property type="evidence" value="ECO:0007669"/>
    <property type="project" value="UniProtKB-SubCell"/>
</dbReference>
<dbReference type="GO" id="GO:0044218">
    <property type="term" value="C:other organism cell membrane"/>
    <property type="evidence" value="ECO:0007669"/>
    <property type="project" value="UniProtKB-KW"/>
</dbReference>
<dbReference type="SUPFAM" id="SSF63724">
    <property type="entry name" value="Cytolysin/lectin"/>
    <property type="match status" value="1"/>
</dbReference>
<dbReference type="InterPro" id="IPR050677">
    <property type="entry name" value="Actinoporin_PFT"/>
</dbReference>
<dbReference type="EMBL" id="JBBPFD010000002">
    <property type="protein sequence ID" value="KAK7939339.1"/>
    <property type="molecule type" value="Genomic_DNA"/>
</dbReference>
<evidence type="ECO:0000313" key="8">
    <source>
        <dbReference type="Proteomes" id="UP001460270"/>
    </source>
</evidence>
<dbReference type="PANTHER" id="PTHR40388">
    <property type="entry name" value="BRYOPORIN"/>
    <property type="match status" value="1"/>
</dbReference>
<evidence type="ECO:0000313" key="7">
    <source>
        <dbReference type="EMBL" id="KAK7939339.1"/>
    </source>
</evidence>